<dbReference type="EMBL" id="JBBAXC010000017">
    <property type="protein sequence ID" value="MEI5908938.1"/>
    <property type="molecule type" value="Genomic_DNA"/>
</dbReference>
<organism evidence="1 2">
    <name type="scientific">Bacillus spongiae</name>
    <dbReference type="NCBI Taxonomy" id="2683610"/>
    <lineage>
        <taxon>Bacteria</taxon>
        <taxon>Bacillati</taxon>
        <taxon>Bacillota</taxon>
        <taxon>Bacilli</taxon>
        <taxon>Bacillales</taxon>
        <taxon>Bacillaceae</taxon>
        <taxon>Bacillus</taxon>
    </lineage>
</organism>
<gene>
    <name evidence="1" type="ORF">WAK64_17970</name>
</gene>
<evidence type="ECO:0000313" key="1">
    <source>
        <dbReference type="EMBL" id="MEI5908938.1"/>
    </source>
</evidence>
<evidence type="ECO:0000313" key="2">
    <source>
        <dbReference type="Proteomes" id="UP001312865"/>
    </source>
</evidence>
<accession>A0ABU8HIH4</accession>
<reference evidence="1 2" key="1">
    <citation type="journal article" date="2018" name="J. Microbiol.">
        <title>Bacillus spongiae sp. nov., isolated from sponge of Jeju Island.</title>
        <authorList>
            <person name="Lee G.E."/>
            <person name="Im W.T."/>
            <person name="Park J.S."/>
        </authorList>
    </citation>
    <scope>NUCLEOTIDE SEQUENCE [LARGE SCALE GENOMIC DNA]</scope>
    <source>
        <strain evidence="1 2">135PIL107-10</strain>
    </source>
</reference>
<dbReference type="Proteomes" id="UP001312865">
    <property type="component" value="Unassembled WGS sequence"/>
</dbReference>
<sequence length="46" mass="5363">MKEIKSITPTGITYINELGAEKFVDFNLCNQNWIAYRIRTEKLDGK</sequence>
<name>A0ABU8HIH4_9BACI</name>
<keyword evidence="2" id="KW-1185">Reference proteome</keyword>
<comment type="caution">
    <text evidence="1">The sequence shown here is derived from an EMBL/GenBank/DDBJ whole genome shotgun (WGS) entry which is preliminary data.</text>
</comment>
<dbReference type="RefSeq" id="WP_336588381.1">
    <property type="nucleotide sequence ID" value="NZ_JBBAXC010000017.1"/>
</dbReference>
<protein>
    <submittedName>
        <fullName evidence="1">Uncharacterized protein</fullName>
    </submittedName>
</protein>
<proteinExistence type="predicted"/>